<sequence>MLFYKENKSLLKKIFILLKPYIKKIGIVFICIFASAGISMLFPLLSKQLMDSGLLKSDFGMVVKISLFTLVLVFIDQAIGLLETKYFSYVNSMFQYSLQKAAFKHLLKLKLQFFNNTNFSEIMSNIGMDVGNILIWKQKPKRRVKLW</sequence>
<reference evidence="7 8" key="1">
    <citation type="submission" date="2018-06" db="EMBL/GenBank/DDBJ databases">
        <title>Genomic Encyclopedia of Type Strains, Phase I: the one thousand microbial genomes (KMG-I) project.</title>
        <authorList>
            <person name="Kyrpides N."/>
        </authorList>
    </citation>
    <scope>NUCLEOTIDE SEQUENCE [LARGE SCALE GENOMIC DNA]</scope>
    <source>
        <strain evidence="7 8">DSM 19573</strain>
    </source>
</reference>
<protein>
    <submittedName>
        <fullName evidence="7">ATP-binding cassette subfamily B protein</fullName>
    </submittedName>
</protein>
<comment type="caution">
    <text evidence="7">The sequence shown here is derived from an EMBL/GenBank/DDBJ whole genome shotgun (WGS) entry which is preliminary data.</text>
</comment>
<dbReference type="Pfam" id="PF00664">
    <property type="entry name" value="ABC_membrane"/>
    <property type="match status" value="1"/>
</dbReference>
<evidence type="ECO:0000256" key="4">
    <source>
        <dbReference type="ARBA" id="ARBA00023136"/>
    </source>
</evidence>
<dbReference type="GO" id="GO:0140359">
    <property type="term" value="F:ABC-type transporter activity"/>
    <property type="evidence" value="ECO:0007669"/>
    <property type="project" value="InterPro"/>
</dbReference>
<dbReference type="InterPro" id="IPR011527">
    <property type="entry name" value="ABC1_TM_dom"/>
</dbReference>
<comment type="subcellular location">
    <subcellularLocation>
        <location evidence="1">Cell membrane</location>
        <topology evidence="1">Multi-pass membrane protein</topology>
    </subcellularLocation>
</comment>
<proteinExistence type="predicted"/>
<keyword evidence="4 5" id="KW-0472">Membrane</keyword>
<dbReference type="InterPro" id="IPR036640">
    <property type="entry name" value="ABC1_TM_sf"/>
</dbReference>
<evidence type="ECO:0000313" key="7">
    <source>
        <dbReference type="EMBL" id="PYG89722.1"/>
    </source>
</evidence>
<keyword evidence="3 5" id="KW-1133">Transmembrane helix</keyword>
<feature type="transmembrane region" description="Helical" evidence="5">
    <location>
        <begin position="62"/>
        <end position="82"/>
    </location>
</feature>
<dbReference type="SUPFAM" id="SSF90123">
    <property type="entry name" value="ABC transporter transmembrane region"/>
    <property type="match status" value="1"/>
</dbReference>
<dbReference type="PROSITE" id="PS50929">
    <property type="entry name" value="ABC_TM1F"/>
    <property type="match status" value="1"/>
</dbReference>
<evidence type="ECO:0000256" key="3">
    <source>
        <dbReference type="ARBA" id="ARBA00022989"/>
    </source>
</evidence>
<keyword evidence="2 5" id="KW-0812">Transmembrane</keyword>
<accession>A0A318XSP5</accession>
<dbReference type="Gene3D" id="1.20.1560.10">
    <property type="entry name" value="ABC transporter type 1, transmembrane domain"/>
    <property type="match status" value="1"/>
</dbReference>
<evidence type="ECO:0000256" key="1">
    <source>
        <dbReference type="ARBA" id="ARBA00004651"/>
    </source>
</evidence>
<dbReference type="AlphaFoldDB" id="A0A318XSP5"/>
<keyword evidence="7" id="KW-0547">Nucleotide-binding</keyword>
<gene>
    <name evidence="7" type="ORF">LY28_00315</name>
</gene>
<evidence type="ECO:0000256" key="5">
    <source>
        <dbReference type="SAM" id="Phobius"/>
    </source>
</evidence>
<dbReference type="GO" id="GO:0005524">
    <property type="term" value="F:ATP binding"/>
    <property type="evidence" value="ECO:0007669"/>
    <property type="project" value="UniProtKB-KW"/>
</dbReference>
<organism evidence="7 8">
    <name type="scientific">Ruminiclostridium sufflavum DSM 19573</name>
    <dbReference type="NCBI Taxonomy" id="1121337"/>
    <lineage>
        <taxon>Bacteria</taxon>
        <taxon>Bacillati</taxon>
        <taxon>Bacillota</taxon>
        <taxon>Clostridia</taxon>
        <taxon>Eubacteriales</taxon>
        <taxon>Oscillospiraceae</taxon>
        <taxon>Ruminiclostridium</taxon>
    </lineage>
</organism>
<evidence type="ECO:0000313" key="8">
    <source>
        <dbReference type="Proteomes" id="UP000248132"/>
    </source>
</evidence>
<feature type="domain" description="ABC transmembrane type-1" evidence="6">
    <location>
        <begin position="27"/>
        <end position="133"/>
    </location>
</feature>
<dbReference type="Proteomes" id="UP000248132">
    <property type="component" value="Unassembled WGS sequence"/>
</dbReference>
<name>A0A318XSP5_9FIRM</name>
<keyword evidence="7" id="KW-0067">ATP-binding</keyword>
<feature type="transmembrane region" description="Helical" evidence="5">
    <location>
        <begin position="21"/>
        <end position="42"/>
    </location>
</feature>
<dbReference type="EMBL" id="QKMR01000002">
    <property type="protein sequence ID" value="PYG89722.1"/>
    <property type="molecule type" value="Genomic_DNA"/>
</dbReference>
<dbReference type="GO" id="GO:0005886">
    <property type="term" value="C:plasma membrane"/>
    <property type="evidence" value="ECO:0007669"/>
    <property type="project" value="UniProtKB-SubCell"/>
</dbReference>
<keyword evidence="8" id="KW-1185">Reference proteome</keyword>
<evidence type="ECO:0000256" key="2">
    <source>
        <dbReference type="ARBA" id="ARBA00022692"/>
    </source>
</evidence>
<evidence type="ECO:0000259" key="6">
    <source>
        <dbReference type="PROSITE" id="PS50929"/>
    </source>
</evidence>